<evidence type="ECO:0000256" key="6">
    <source>
        <dbReference type="ARBA" id="ARBA00022892"/>
    </source>
</evidence>
<evidence type="ECO:0000313" key="13">
    <source>
        <dbReference type="Proteomes" id="UP000001357"/>
    </source>
</evidence>
<keyword evidence="3 11" id="KW-0813">Transport</keyword>
<dbReference type="AlphaFoldDB" id="A9UWY5"/>
<keyword evidence="6" id="KW-0931">ER-Golgi transport</keyword>
<feature type="transmembrane region" description="Helical" evidence="11">
    <location>
        <begin position="151"/>
        <end position="172"/>
    </location>
</feature>
<keyword evidence="8 11" id="KW-1133">Transmembrane helix</keyword>
<evidence type="ECO:0000256" key="1">
    <source>
        <dbReference type="ARBA" id="ARBA00004477"/>
    </source>
</evidence>
<comment type="similarity">
    <text evidence="2 11">Belongs to the ERD2 family.</text>
</comment>
<dbReference type="InParanoid" id="A9UWY5"/>
<dbReference type="FunCoup" id="A9UWY5">
    <property type="interactions" value="1183"/>
</dbReference>
<dbReference type="PRINTS" id="PR00660">
    <property type="entry name" value="ERLUMENR"/>
</dbReference>
<evidence type="ECO:0000256" key="10">
    <source>
        <dbReference type="ARBA" id="ARBA00023170"/>
    </source>
</evidence>
<feature type="transmembrane region" description="Helical" evidence="11">
    <location>
        <begin position="62"/>
        <end position="80"/>
    </location>
</feature>
<name>A9UWY5_MONBE</name>
<evidence type="ECO:0000256" key="7">
    <source>
        <dbReference type="ARBA" id="ARBA00022927"/>
    </source>
</evidence>
<proteinExistence type="inferred from homology"/>
<dbReference type="PROSITE" id="PS00952">
    <property type="entry name" value="ER_LUMEN_RECEPTOR_2"/>
    <property type="match status" value="1"/>
</dbReference>
<evidence type="ECO:0000313" key="12">
    <source>
        <dbReference type="EMBL" id="EDQ90122.1"/>
    </source>
</evidence>
<accession>A9UWY5</accession>
<dbReference type="InterPro" id="IPR000133">
    <property type="entry name" value="ER_ret_rcpt"/>
</dbReference>
<dbReference type="Pfam" id="PF00810">
    <property type="entry name" value="ER_lumen_recept"/>
    <property type="match status" value="1"/>
</dbReference>
<feature type="transmembrane region" description="Helical" evidence="11">
    <location>
        <begin position="118"/>
        <end position="139"/>
    </location>
</feature>
<keyword evidence="9 11" id="KW-0472">Membrane</keyword>
<reference evidence="12 13" key="1">
    <citation type="journal article" date="2008" name="Nature">
        <title>The genome of the choanoflagellate Monosiga brevicollis and the origin of metazoans.</title>
        <authorList>
            <consortium name="JGI Sequencing"/>
            <person name="King N."/>
            <person name="Westbrook M.J."/>
            <person name="Young S.L."/>
            <person name="Kuo A."/>
            <person name="Abedin M."/>
            <person name="Chapman J."/>
            <person name="Fairclough S."/>
            <person name="Hellsten U."/>
            <person name="Isogai Y."/>
            <person name="Letunic I."/>
            <person name="Marr M."/>
            <person name="Pincus D."/>
            <person name="Putnam N."/>
            <person name="Rokas A."/>
            <person name="Wright K.J."/>
            <person name="Zuzow R."/>
            <person name="Dirks W."/>
            <person name="Good M."/>
            <person name="Goodstein D."/>
            <person name="Lemons D."/>
            <person name="Li W."/>
            <person name="Lyons J.B."/>
            <person name="Morris A."/>
            <person name="Nichols S."/>
            <person name="Richter D.J."/>
            <person name="Salamov A."/>
            <person name="Bork P."/>
            <person name="Lim W.A."/>
            <person name="Manning G."/>
            <person name="Miller W.T."/>
            <person name="McGinnis W."/>
            <person name="Shapiro H."/>
            <person name="Tjian R."/>
            <person name="Grigoriev I.V."/>
            <person name="Rokhsar D."/>
        </authorList>
    </citation>
    <scope>NUCLEOTIDE SEQUENCE [LARGE SCALE GENOMIC DNA]</scope>
    <source>
        <strain evidence="13">MX1 / ATCC 50154</strain>
    </source>
</reference>
<dbReference type="eggNOG" id="KOG3106">
    <property type="taxonomic scope" value="Eukaryota"/>
</dbReference>
<keyword evidence="5 11" id="KW-0256">Endoplasmic reticulum</keyword>
<dbReference type="STRING" id="81824.A9UWY5"/>
<dbReference type="EMBL" id="CH991548">
    <property type="protein sequence ID" value="EDQ90122.1"/>
    <property type="molecule type" value="Genomic_DNA"/>
</dbReference>
<dbReference type="GO" id="GO:0005783">
    <property type="term" value="C:endoplasmic reticulum"/>
    <property type="evidence" value="ECO:0000318"/>
    <property type="project" value="GO_Central"/>
</dbReference>
<protein>
    <recommendedName>
        <fullName evidence="11">ER lumen protein-retaining receptor</fullName>
    </recommendedName>
</protein>
<evidence type="ECO:0000256" key="4">
    <source>
        <dbReference type="ARBA" id="ARBA00022692"/>
    </source>
</evidence>
<gene>
    <name evidence="12" type="ORF">MONBRDRAFT_20669</name>
</gene>
<dbReference type="GO" id="GO:0046923">
    <property type="term" value="F:ER retention sequence binding"/>
    <property type="evidence" value="ECO:0000318"/>
    <property type="project" value="GO_Central"/>
</dbReference>
<evidence type="ECO:0000256" key="11">
    <source>
        <dbReference type="RuleBase" id="RU000634"/>
    </source>
</evidence>
<keyword evidence="10 11" id="KW-0675">Receptor</keyword>
<comment type="subcellular location">
    <subcellularLocation>
        <location evidence="1 11">Endoplasmic reticulum membrane</location>
        <topology evidence="1 11">Multi-pass membrane protein</topology>
    </subcellularLocation>
</comment>
<dbReference type="Proteomes" id="UP000001357">
    <property type="component" value="Unassembled WGS sequence"/>
</dbReference>
<dbReference type="RefSeq" id="XP_001744889.1">
    <property type="nucleotide sequence ID" value="XM_001744837.1"/>
</dbReference>
<sequence>MNLFRLMGDVSHVLAVFILLAKIWRTRSAAGISGRSQILFTIVYLARYMDLFFSFISLYNTVMKLLFISASCATVYLIYFKFRATYDGNHDTFRIEFVLVPSLLLAFIFHYSMSFFELAWSFSIFLEAVAILPQLFMVTKTGEAENITSHYLFALGSYRALYILNWIYRYYTEGHFDPIAVCAGIVQTILYCDFFYLYVTKVLQGRKLQVLP</sequence>
<keyword evidence="13" id="KW-1185">Reference proteome</keyword>
<keyword evidence="7 11" id="KW-0653">Protein transport</keyword>
<keyword evidence="4 11" id="KW-0812">Transmembrane</keyword>
<dbReference type="GO" id="GO:0015031">
    <property type="term" value="P:protein transport"/>
    <property type="evidence" value="ECO:0007669"/>
    <property type="project" value="UniProtKB-KW"/>
</dbReference>
<organism evidence="12 13">
    <name type="scientific">Monosiga brevicollis</name>
    <name type="common">Choanoflagellate</name>
    <dbReference type="NCBI Taxonomy" id="81824"/>
    <lineage>
        <taxon>Eukaryota</taxon>
        <taxon>Choanoflagellata</taxon>
        <taxon>Craspedida</taxon>
        <taxon>Salpingoecidae</taxon>
        <taxon>Monosiga</taxon>
    </lineage>
</organism>
<feature type="transmembrane region" description="Helical" evidence="11">
    <location>
        <begin position="178"/>
        <end position="199"/>
    </location>
</feature>
<dbReference type="GO" id="GO:0005801">
    <property type="term" value="C:cis-Golgi network"/>
    <property type="evidence" value="ECO:0000318"/>
    <property type="project" value="GO_Central"/>
</dbReference>
<evidence type="ECO:0000256" key="5">
    <source>
        <dbReference type="ARBA" id="ARBA00022824"/>
    </source>
</evidence>
<evidence type="ECO:0000256" key="2">
    <source>
        <dbReference type="ARBA" id="ARBA00010120"/>
    </source>
</evidence>
<dbReference type="KEGG" id="mbr:MONBRDRAFT_20669"/>
<evidence type="ECO:0000256" key="3">
    <source>
        <dbReference type="ARBA" id="ARBA00022448"/>
    </source>
</evidence>
<comment type="caution">
    <text evidence="11">Lacks conserved residue(s) required for the propagation of feature annotation.</text>
</comment>
<dbReference type="GO" id="GO:0005789">
    <property type="term" value="C:endoplasmic reticulum membrane"/>
    <property type="evidence" value="ECO:0007669"/>
    <property type="project" value="UniProtKB-SubCell"/>
</dbReference>
<evidence type="ECO:0000256" key="8">
    <source>
        <dbReference type="ARBA" id="ARBA00022989"/>
    </source>
</evidence>
<dbReference type="PROSITE" id="PS00951">
    <property type="entry name" value="ER_LUMEN_RECEPTOR_1"/>
    <property type="match status" value="1"/>
</dbReference>
<evidence type="ECO:0000256" key="9">
    <source>
        <dbReference type="ARBA" id="ARBA00023136"/>
    </source>
</evidence>
<dbReference type="GO" id="GO:0016192">
    <property type="term" value="P:vesicle-mediated transport"/>
    <property type="evidence" value="ECO:0007669"/>
    <property type="project" value="UniProtKB-KW"/>
</dbReference>
<dbReference type="OMA" id="WKSRSCE"/>
<feature type="transmembrane region" description="Helical" evidence="11">
    <location>
        <begin position="92"/>
        <end position="112"/>
    </location>
</feature>
<dbReference type="PANTHER" id="PTHR10585">
    <property type="entry name" value="ER LUMEN PROTEIN RETAINING RECEPTOR"/>
    <property type="match status" value="1"/>
</dbReference>
<dbReference type="GeneID" id="5890172"/>
<dbReference type="GO" id="GO:0006621">
    <property type="term" value="P:protein retention in ER lumen"/>
    <property type="evidence" value="ECO:0000318"/>
    <property type="project" value="GO_Central"/>
</dbReference>